<feature type="compositionally biased region" description="Basic and acidic residues" evidence="8">
    <location>
        <begin position="257"/>
        <end position="275"/>
    </location>
</feature>
<feature type="transmembrane region" description="Helical" evidence="7">
    <location>
        <begin position="108"/>
        <end position="132"/>
    </location>
</feature>
<dbReference type="CDD" id="cd06261">
    <property type="entry name" value="TM_PBP2"/>
    <property type="match status" value="1"/>
</dbReference>
<reference evidence="10 11" key="1">
    <citation type="journal article" date="2015" name="Int. J. Syst. Evol. Microbiol.">
        <title>Exiguobacterium enclense sp. nov., isolated from sediment.</title>
        <authorList>
            <person name="Dastager S.G."/>
            <person name="Mawlankar R."/>
            <person name="Sonalkar V.V."/>
            <person name="Thorat M.N."/>
            <person name="Mual P."/>
            <person name="Verma A."/>
            <person name="Krishnamurthi S."/>
            <person name="Tang S.K."/>
            <person name="Li W.J."/>
        </authorList>
    </citation>
    <scope>NUCLEOTIDE SEQUENCE [LARGE SCALE GENOMIC DNA]</scope>
    <source>
        <strain evidence="10 11">NIO-1109</strain>
    </source>
</reference>
<keyword evidence="5 7" id="KW-1133">Transmembrane helix</keyword>
<dbReference type="Pfam" id="PF00528">
    <property type="entry name" value="BPD_transp_1"/>
    <property type="match status" value="1"/>
</dbReference>
<keyword evidence="3" id="KW-1003">Cell membrane</keyword>
<dbReference type="PANTHER" id="PTHR43386">
    <property type="entry name" value="OLIGOPEPTIDE TRANSPORT SYSTEM PERMEASE PROTEIN APPC"/>
    <property type="match status" value="1"/>
</dbReference>
<comment type="caution">
    <text evidence="10">The sequence shown here is derived from an EMBL/GenBank/DDBJ whole genome shotgun (WGS) entry which is preliminary data.</text>
</comment>
<feature type="transmembrane region" description="Helical" evidence="7">
    <location>
        <begin position="180"/>
        <end position="209"/>
    </location>
</feature>
<organism evidence="10 11">
    <name type="scientific">Exiguobacterium indicum</name>
    <dbReference type="NCBI Taxonomy" id="296995"/>
    <lineage>
        <taxon>Bacteria</taxon>
        <taxon>Bacillati</taxon>
        <taxon>Bacillota</taxon>
        <taxon>Bacilli</taxon>
        <taxon>Bacillales</taxon>
        <taxon>Bacillales Family XII. Incertae Sedis</taxon>
        <taxon>Exiguobacterium</taxon>
    </lineage>
</organism>
<protein>
    <recommendedName>
        <fullName evidence="9">ABC transmembrane type-1 domain-containing protein</fullName>
    </recommendedName>
</protein>
<evidence type="ECO:0000256" key="1">
    <source>
        <dbReference type="ARBA" id="ARBA00004651"/>
    </source>
</evidence>
<comment type="subcellular location">
    <subcellularLocation>
        <location evidence="1 7">Cell membrane</location>
        <topology evidence="1 7">Multi-pass membrane protein</topology>
    </subcellularLocation>
</comment>
<dbReference type="RefSeq" id="WP_058264999.1">
    <property type="nucleotide sequence ID" value="NZ_FMYN01000001.1"/>
</dbReference>
<dbReference type="GO" id="GO:0005886">
    <property type="term" value="C:plasma membrane"/>
    <property type="evidence" value="ECO:0007669"/>
    <property type="project" value="UniProtKB-SubCell"/>
</dbReference>
<dbReference type="AlphaFoldDB" id="A0A0V8GL17"/>
<accession>A0A0V8GL17</accession>
<proteinExistence type="inferred from homology"/>
<evidence type="ECO:0000256" key="6">
    <source>
        <dbReference type="ARBA" id="ARBA00023136"/>
    </source>
</evidence>
<gene>
    <name evidence="10" type="ORF">AS033_06265</name>
</gene>
<keyword evidence="2 7" id="KW-0813">Transport</keyword>
<feature type="transmembrane region" description="Helical" evidence="7">
    <location>
        <begin position="229"/>
        <end position="247"/>
    </location>
</feature>
<sequence>MKKTWLIFGGCLLLFISYTECVNPFDTSVAKRLEPASFEHWLGTDGLGRDFAARLFLAGLISLGFSLLTVLLTACIGTCLGCLAGFYDGRLKHLIHRLEDGLVIFPDTVLALVIAGLFGASPQSLIFAILLIKWISYARLSETLVTETMQKPYISMARINGLTDSMILRRHILPPIIRQVVVLMSLDVGKVILFLSAFSYIGLGVQAPLPEWGAMLNEGRPYFSSAPRLMLLPGACIVLTVVATMGWTRWMKKKGGHVNDSDSELTRSGETRPSA</sequence>
<comment type="similarity">
    <text evidence="7">Belongs to the binding-protein-dependent transport system permease family.</text>
</comment>
<keyword evidence="4 7" id="KW-0812">Transmembrane</keyword>
<evidence type="ECO:0000256" key="8">
    <source>
        <dbReference type="SAM" id="MobiDB-lite"/>
    </source>
</evidence>
<feature type="domain" description="ABC transmembrane type-1" evidence="9">
    <location>
        <begin position="59"/>
        <end position="248"/>
    </location>
</feature>
<evidence type="ECO:0000313" key="10">
    <source>
        <dbReference type="EMBL" id="KSU50981.1"/>
    </source>
</evidence>
<dbReference type="SUPFAM" id="SSF161098">
    <property type="entry name" value="MetI-like"/>
    <property type="match status" value="1"/>
</dbReference>
<dbReference type="InterPro" id="IPR050366">
    <property type="entry name" value="BP-dependent_transpt_permease"/>
</dbReference>
<evidence type="ECO:0000256" key="5">
    <source>
        <dbReference type="ARBA" id="ARBA00022989"/>
    </source>
</evidence>
<dbReference type="InterPro" id="IPR000515">
    <property type="entry name" value="MetI-like"/>
</dbReference>
<dbReference type="OrthoDB" id="9797472at2"/>
<dbReference type="Gene3D" id="1.10.3720.10">
    <property type="entry name" value="MetI-like"/>
    <property type="match status" value="1"/>
</dbReference>
<feature type="region of interest" description="Disordered" evidence="8">
    <location>
        <begin position="254"/>
        <end position="275"/>
    </location>
</feature>
<dbReference type="PANTHER" id="PTHR43386:SF1">
    <property type="entry name" value="D,D-DIPEPTIDE TRANSPORT SYSTEM PERMEASE PROTEIN DDPC-RELATED"/>
    <property type="match status" value="1"/>
</dbReference>
<evidence type="ECO:0000313" key="11">
    <source>
        <dbReference type="Proteomes" id="UP000053797"/>
    </source>
</evidence>
<dbReference type="PROSITE" id="PS50928">
    <property type="entry name" value="ABC_TM1"/>
    <property type="match status" value="1"/>
</dbReference>
<dbReference type="EMBL" id="LNQL01000001">
    <property type="protein sequence ID" value="KSU50981.1"/>
    <property type="molecule type" value="Genomic_DNA"/>
</dbReference>
<dbReference type="Proteomes" id="UP000053797">
    <property type="component" value="Unassembled WGS sequence"/>
</dbReference>
<feature type="transmembrane region" description="Helical" evidence="7">
    <location>
        <begin position="55"/>
        <end position="87"/>
    </location>
</feature>
<name>A0A0V8GL17_9BACL</name>
<evidence type="ECO:0000256" key="4">
    <source>
        <dbReference type="ARBA" id="ARBA00022692"/>
    </source>
</evidence>
<evidence type="ECO:0000256" key="7">
    <source>
        <dbReference type="RuleBase" id="RU363032"/>
    </source>
</evidence>
<evidence type="ECO:0000256" key="2">
    <source>
        <dbReference type="ARBA" id="ARBA00022448"/>
    </source>
</evidence>
<dbReference type="InterPro" id="IPR035906">
    <property type="entry name" value="MetI-like_sf"/>
</dbReference>
<keyword evidence="6 7" id="KW-0472">Membrane</keyword>
<dbReference type="GO" id="GO:0055085">
    <property type="term" value="P:transmembrane transport"/>
    <property type="evidence" value="ECO:0007669"/>
    <property type="project" value="InterPro"/>
</dbReference>
<evidence type="ECO:0000256" key="3">
    <source>
        <dbReference type="ARBA" id="ARBA00022475"/>
    </source>
</evidence>
<evidence type="ECO:0000259" key="9">
    <source>
        <dbReference type="PROSITE" id="PS50928"/>
    </source>
</evidence>